<dbReference type="SMART" id="SM00149">
    <property type="entry name" value="PLCYc"/>
    <property type="match status" value="1"/>
</dbReference>
<keyword evidence="7" id="KW-0677">Repeat</keyword>
<dbReference type="InterPro" id="IPR001849">
    <property type="entry name" value="PH_domain"/>
</dbReference>
<dbReference type="EC" id="3.1.4.11" evidence="4 15"/>
<dbReference type="InterPro" id="IPR035892">
    <property type="entry name" value="C2_domain_sf"/>
</dbReference>
<dbReference type="Pfam" id="PF00387">
    <property type="entry name" value="PI-PLC-Y"/>
    <property type="match status" value="1"/>
</dbReference>
<dbReference type="GO" id="GO:0005737">
    <property type="term" value="C:cytoplasm"/>
    <property type="evidence" value="ECO:0007669"/>
    <property type="project" value="UniProtKB-SubCell"/>
</dbReference>
<sequence>MDAVSLNTSLFSGSQSISTDSPNLSMRSVSFINDTDSSRSSTLLHWNFFLAANYISVVEKCMSSMQTGTQMVKLRGGSKGLVRFFYLDEHKSCIRWRPSRKNEKAKISIDSIREVCEGKQSEIFQRYADGSFDPNCCFSIYYGEHMESLDLVSGTGEEARTWITGLKYLMAGISDEDSLAKRQRTRDHWLKQTFTEADKNGDGCLSISEVLQLLHKLNVNLPRQKVKQMFKEADTDDNQGTLGFEEFCSFYKMMSTRRDLYLLMLTYSNHKDHLDTDDLKRFLETEQKMTNVSKEHCLEIVAKFEPCPENQTLGVLGIDGFTNYMRSPAGDIFNPEHYEVNQDMTHPLSNYFIASSHNTYLMGDQLMSQSRVDMYAWVLQAGCRCVEVDCWDGQDGEPIVHHGYTLTSKILFKDVIETINKYAFIKTQFPVILSIENHCSVPQQKKMAQYLTEVLGDKLDVSSIPADPSGLLPSPEALKGKILIKGKKLPPNIDEDAEEGDVSDEDSADEMEDDCKLINGDTSMNRKQAENVAKKKLDNLMKESKIRDREDPDSFTIAALPPAGKHDKSPMKGKAEDSTDTGDEANVGGNKRLGRSFMGSFSKRKKKTSKLRKSSSFEDTDTDQESSSGASKAPVHHSRKKKTMKLSRALSDLVYTKSVGTPDFEAQVGSSGWQVSSMSETKAHQLMQQKPVQFMRFNQRQLSRIYPSPYRVDSSNFNPQPFWSTGCHLVALNYQTEGRVLQLNRAKFYCNGNCGYILKPSCMCEGSFNPVAEDPLPGRLKKQLVLKIISGQQLPKPKDSMLGDRGEIIDPFVEVEIIGLPVDCGKEQTRVVDDNGFNPMWEETLVFTLHMPEIALIRFLVWDHDPIGQDFIGQRTIAFNSMIPGYRHVYLEGMEEASIFVHIAVNDITSKVRAVSGIKGLFHRNPKQASLDSHAAALLNRKSTFGAHLLRRTASAPTKGQPKVKRGFPEIAIDTKDCSSEGASEERESEEGPPVHHNGDTASAKSWGHGTNGQLHPDDSKENSEVQSPPPSLNTSCLGSITEEFQENSPLTSTQNPVDTSPHCPSTTLSSPSTAITTSSNGENLSPVKNNEDIRKSFALTQCIGPYSTSGKDSGNSQLNSSLSTNYLDIGCDTPPLPDQEDGEVVQKAVTDPNNPEIKTRQTETDAIKETTATNSSQRMQALKVVFDRDIGRSMQTGLRTPVRRTKSEGQMKAVIKTDSPSVVPEVSIDATLNDRLWSKLDPSSHRDSVSSSSSISSNDTVIDLSLPNLSRKSLTCLSAARDCSDNQVSLANRTSQPRSTIVSCNVSLVSKSKSNPNLRDGEMCEPEDELQPRPLVAEKDPILPMQRRHTWSRLYMEGLKQSSTLAASAGSKRSTTPSAKDMDSSSKSKSLGDLTSDDIACNFESKYRSISRSFIVRPSRQLGKTLRKPQNDLTEQLKRLTDVEPLTSKDFAQCRNDSEAGQEEEETPPLRRSSSRSQSRVRYIANRARQAQERQRLQSLTRTSGSPIEERGNPEGACSVGHSPCVSLDLLSQLPPGPPQQSPLKPDNEVFFKLRL</sequence>
<feature type="compositionally biased region" description="Basic residues" evidence="16">
    <location>
        <begin position="602"/>
        <end position="613"/>
    </location>
</feature>
<feature type="compositionally biased region" description="Low complexity" evidence="16">
    <location>
        <begin position="1472"/>
        <end position="1490"/>
    </location>
</feature>
<dbReference type="InterPro" id="IPR011993">
    <property type="entry name" value="PH-like_dom_sf"/>
</dbReference>
<organism evidence="21 22">
    <name type="scientific">Sinocyclocheilus anshuiensis</name>
    <dbReference type="NCBI Taxonomy" id="1608454"/>
    <lineage>
        <taxon>Eukaryota</taxon>
        <taxon>Metazoa</taxon>
        <taxon>Chordata</taxon>
        <taxon>Craniata</taxon>
        <taxon>Vertebrata</taxon>
        <taxon>Euteleostomi</taxon>
        <taxon>Actinopterygii</taxon>
        <taxon>Neopterygii</taxon>
        <taxon>Teleostei</taxon>
        <taxon>Ostariophysi</taxon>
        <taxon>Cypriniformes</taxon>
        <taxon>Cyprinidae</taxon>
        <taxon>Cyprininae</taxon>
        <taxon>Sinocyclocheilus</taxon>
    </lineage>
</organism>
<dbReference type="InterPro" id="IPR015359">
    <property type="entry name" value="PLC_EF-hand-like"/>
</dbReference>
<keyword evidence="5" id="KW-0963">Cytoplasm</keyword>
<reference evidence="21" key="1">
    <citation type="submission" date="2025-08" db="UniProtKB">
        <authorList>
            <consortium name="Ensembl"/>
        </authorList>
    </citation>
    <scope>IDENTIFICATION</scope>
</reference>
<evidence type="ECO:0000313" key="21">
    <source>
        <dbReference type="Ensembl" id="ENSSANP00000007241.1"/>
    </source>
</evidence>
<feature type="region of interest" description="Disordered" evidence="16">
    <location>
        <begin position="1445"/>
        <end position="1551"/>
    </location>
</feature>
<dbReference type="SUPFAM" id="SSF50729">
    <property type="entry name" value="PH domain-like"/>
    <property type="match status" value="1"/>
</dbReference>
<dbReference type="PROSITE" id="PS50008">
    <property type="entry name" value="PIPLC_Y_DOMAIN"/>
    <property type="match status" value="1"/>
</dbReference>
<dbReference type="KEGG" id="sanh:107687112"/>
<dbReference type="InterPro" id="IPR002048">
    <property type="entry name" value="EF_hand_dom"/>
</dbReference>
<dbReference type="CDD" id="cd16221">
    <property type="entry name" value="EFh_PI-PLCeta2"/>
    <property type="match status" value="1"/>
</dbReference>
<feature type="compositionally biased region" description="Basic and acidic residues" evidence="16">
    <location>
        <begin position="527"/>
        <end position="552"/>
    </location>
</feature>
<dbReference type="PANTHER" id="PTHR10336:SF166">
    <property type="entry name" value="1-PHOSPHATIDYLINOSITOL 4,5-BISPHOSPHATE PHOSPHODIESTERASE ETA-2"/>
    <property type="match status" value="1"/>
</dbReference>
<dbReference type="GO" id="GO:0046488">
    <property type="term" value="P:phosphatidylinositol metabolic process"/>
    <property type="evidence" value="ECO:0007669"/>
    <property type="project" value="TreeGrafter"/>
</dbReference>
<evidence type="ECO:0000256" key="6">
    <source>
        <dbReference type="ARBA" id="ARBA00022723"/>
    </source>
</evidence>
<name>A0A671KP75_9TELE</name>
<dbReference type="SMART" id="SM00239">
    <property type="entry name" value="C2"/>
    <property type="match status" value="1"/>
</dbReference>
<dbReference type="GO" id="GO:0005509">
    <property type="term" value="F:calcium ion binding"/>
    <property type="evidence" value="ECO:0007669"/>
    <property type="project" value="InterPro"/>
</dbReference>
<dbReference type="GO" id="GO:0048015">
    <property type="term" value="P:phosphatidylinositol-mediated signaling"/>
    <property type="evidence" value="ECO:0007669"/>
    <property type="project" value="TreeGrafter"/>
</dbReference>
<feature type="domain" description="PI-PLC Y-box" evidence="19">
    <location>
        <begin position="653"/>
        <end position="763"/>
    </location>
</feature>
<dbReference type="FunFam" id="2.60.40.150:FF:000018">
    <property type="entry name" value="Phosphoinositide phospholipase C"/>
    <property type="match status" value="1"/>
</dbReference>
<evidence type="ECO:0000256" key="11">
    <source>
        <dbReference type="ARBA" id="ARBA00023098"/>
    </source>
</evidence>
<keyword evidence="8 15" id="KW-0378">Hydrolase</keyword>
<dbReference type="Gene3D" id="3.20.20.190">
    <property type="entry name" value="Phosphatidylinositol (PI) phosphodiesterase"/>
    <property type="match status" value="2"/>
</dbReference>
<dbReference type="GO" id="GO:0016020">
    <property type="term" value="C:membrane"/>
    <property type="evidence" value="ECO:0007669"/>
    <property type="project" value="UniProtKB-SubCell"/>
</dbReference>
<dbReference type="FunFam" id="1.10.238.10:FF:000005">
    <property type="entry name" value="Phosphoinositide phospholipase C"/>
    <property type="match status" value="1"/>
</dbReference>
<dbReference type="SMART" id="SM00148">
    <property type="entry name" value="PLCXc"/>
    <property type="match status" value="1"/>
</dbReference>
<evidence type="ECO:0000256" key="15">
    <source>
        <dbReference type="RuleBase" id="RU361133"/>
    </source>
</evidence>
<dbReference type="Pfam" id="PF00388">
    <property type="entry name" value="PI-PLC-X"/>
    <property type="match status" value="1"/>
</dbReference>
<feature type="domain" description="PH" evidence="17">
    <location>
        <begin position="63"/>
        <end position="171"/>
    </location>
</feature>
<evidence type="ECO:0000256" key="12">
    <source>
        <dbReference type="ARBA" id="ARBA00023136"/>
    </source>
</evidence>
<dbReference type="PROSITE" id="PS00018">
    <property type="entry name" value="EF_HAND_1"/>
    <property type="match status" value="1"/>
</dbReference>
<gene>
    <name evidence="21" type="primary">plch2a</name>
</gene>
<dbReference type="Pfam" id="PF16457">
    <property type="entry name" value="PH_12"/>
    <property type="match status" value="1"/>
</dbReference>
<protein>
    <recommendedName>
        <fullName evidence="4 15">Phosphoinositide phospholipase C</fullName>
        <ecNumber evidence="4 15">3.1.4.11</ecNumber>
    </recommendedName>
</protein>
<evidence type="ECO:0000256" key="7">
    <source>
        <dbReference type="ARBA" id="ARBA00022737"/>
    </source>
</evidence>
<evidence type="ECO:0000256" key="4">
    <source>
        <dbReference type="ARBA" id="ARBA00012368"/>
    </source>
</evidence>
<evidence type="ECO:0000259" key="19">
    <source>
        <dbReference type="PROSITE" id="PS50008"/>
    </source>
</evidence>
<evidence type="ECO:0000256" key="1">
    <source>
        <dbReference type="ARBA" id="ARBA00001913"/>
    </source>
</evidence>
<keyword evidence="9" id="KW-0106">Calcium</keyword>
<comment type="cofactor">
    <cofactor evidence="1">
        <name>Ca(2+)</name>
        <dbReference type="ChEBI" id="CHEBI:29108"/>
    </cofactor>
</comment>
<feature type="compositionally biased region" description="Polar residues" evidence="16">
    <location>
        <begin position="1047"/>
        <end position="1089"/>
    </location>
</feature>
<dbReference type="SMART" id="SM00054">
    <property type="entry name" value="EFh"/>
    <property type="match status" value="2"/>
</dbReference>
<evidence type="ECO:0000256" key="3">
    <source>
        <dbReference type="ARBA" id="ARBA00004496"/>
    </source>
</evidence>
<dbReference type="InterPro" id="IPR001192">
    <property type="entry name" value="PI-PLC_fam"/>
</dbReference>
<dbReference type="Gene3D" id="2.60.40.150">
    <property type="entry name" value="C2 domain"/>
    <property type="match status" value="1"/>
</dbReference>
<dbReference type="FunFam" id="3.20.20.190:FF:000002">
    <property type="entry name" value="Phosphoinositide phospholipase C"/>
    <property type="match status" value="1"/>
</dbReference>
<dbReference type="GO" id="GO:0016042">
    <property type="term" value="P:lipid catabolic process"/>
    <property type="evidence" value="ECO:0007669"/>
    <property type="project" value="UniProtKB-KW"/>
</dbReference>
<keyword evidence="13" id="KW-0807">Transducer</keyword>
<accession>A0A671KP75</accession>
<dbReference type="Pfam" id="PF00168">
    <property type="entry name" value="C2"/>
    <property type="match status" value="1"/>
</dbReference>
<dbReference type="SUPFAM" id="SSF49562">
    <property type="entry name" value="C2 domain (Calcium/lipid-binding domain, CaLB)"/>
    <property type="match status" value="1"/>
</dbReference>
<dbReference type="InterPro" id="IPR046971">
    <property type="entry name" value="PLC-eta2_EFh"/>
</dbReference>
<dbReference type="CDD" id="cd13364">
    <property type="entry name" value="PH_PLC_eta"/>
    <property type="match status" value="1"/>
</dbReference>
<evidence type="ECO:0000259" key="17">
    <source>
        <dbReference type="PROSITE" id="PS50003"/>
    </source>
</evidence>
<evidence type="ECO:0000256" key="14">
    <source>
        <dbReference type="ARBA" id="ARBA00023674"/>
    </source>
</evidence>
<feature type="region of interest" description="Disordered" evidence="16">
    <location>
        <begin position="1"/>
        <end position="21"/>
    </location>
</feature>
<dbReference type="Gene3D" id="1.10.238.10">
    <property type="entry name" value="EF-hand"/>
    <property type="match status" value="2"/>
</dbReference>
<dbReference type="Pfam" id="PF09279">
    <property type="entry name" value="EF-hand_like"/>
    <property type="match status" value="1"/>
</dbReference>
<evidence type="ECO:0000259" key="20">
    <source>
        <dbReference type="PROSITE" id="PS50222"/>
    </source>
</evidence>
<dbReference type="Gene3D" id="2.30.29.30">
    <property type="entry name" value="Pleckstrin-homology domain (PH domain)/Phosphotyrosine-binding domain (PTB)"/>
    <property type="match status" value="1"/>
</dbReference>
<dbReference type="GO" id="GO:0004435">
    <property type="term" value="F:phosphatidylinositol-4,5-bisphosphate phospholipase C activity"/>
    <property type="evidence" value="ECO:0007669"/>
    <property type="project" value="UniProtKB-EC"/>
</dbReference>
<feature type="compositionally biased region" description="Basic and acidic residues" evidence="16">
    <location>
        <begin position="564"/>
        <end position="577"/>
    </location>
</feature>
<feature type="region of interest" description="Disordered" evidence="16">
    <location>
        <begin position="489"/>
        <end position="644"/>
    </location>
</feature>
<feature type="domain" description="EF-hand" evidence="20">
    <location>
        <begin position="221"/>
        <end position="257"/>
    </location>
</feature>
<dbReference type="FunFam" id="1.10.238.10:FF:000036">
    <property type="entry name" value="Phosphoinositide phospholipase C"/>
    <property type="match status" value="1"/>
</dbReference>
<feature type="compositionally biased region" description="Basic residues" evidence="16">
    <location>
        <begin position="634"/>
        <end position="644"/>
    </location>
</feature>
<evidence type="ECO:0000256" key="16">
    <source>
        <dbReference type="SAM" id="MobiDB-lite"/>
    </source>
</evidence>
<dbReference type="PROSITE" id="PS50222">
    <property type="entry name" value="EF_HAND_2"/>
    <property type="match status" value="2"/>
</dbReference>
<evidence type="ECO:0000256" key="9">
    <source>
        <dbReference type="ARBA" id="ARBA00022837"/>
    </source>
</evidence>
<feature type="region of interest" description="Disordered" evidence="16">
    <location>
        <begin position="1366"/>
        <end position="1396"/>
    </location>
</feature>
<feature type="compositionally biased region" description="Acidic residues" evidence="16">
    <location>
        <begin position="493"/>
        <end position="513"/>
    </location>
</feature>
<dbReference type="GO" id="GO:0051209">
    <property type="term" value="P:release of sequestered calcium ion into cytosol"/>
    <property type="evidence" value="ECO:0007669"/>
    <property type="project" value="TreeGrafter"/>
</dbReference>
<evidence type="ECO:0000256" key="8">
    <source>
        <dbReference type="ARBA" id="ARBA00022801"/>
    </source>
</evidence>
<dbReference type="PROSITE" id="PS50004">
    <property type="entry name" value="C2"/>
    <property type="match status" value="1"/>
</dbReference>
<dbReference type="CDD" id="cd00275">
    <property type="entry name" value="C2_PLC_like"/>
    <property type="match status" value="1"/>
</dbReference>
<dbReference type="PROSITE" id="PS50003">
    <property type="entry name" value="PH_DOMAIN"/>
    <property type="match status" value="1"/>
</dbReference>
<keyword evidence="11 15" id="KW-0443">Lipid metabolism</keyword>
<feature type="compositionally biased region" description="Basic and acidic residues" evidence="16">
    <location>
        <begin position="1239"/>
        <end position="1249"/>
    </location>
</feature>
<dbReference type="SMART" id="SM00233">
    <property type="entry name" value="PH"/>
    <property type="match status" value="1"/>
</dbReference>
<dbReference type="InterPro" id="IPR017946">
    <property type="entry name" value="PLC-like_Pdiesterase_TIM-brl"/>
</dbReference>
<feature type="region of interest" description="Disordered" evidence="16">
    <location>
        <begin position="951"/>
        <end position="1090"/>
    </location>
</feature>
<dbReference type="OrthoDB" id="269822at2759"/>
<dbReference type="InterPro" id="IPR011992">
    <property type="entry name" value="EF-hand-dom_pair"/>
</dbReference>
<evidence type="ECO:0000256" key="5">
    <source>
        <dbReference type="ARBA" id="ARBA00022490"/>
    </source>
</evidence>
<feature type="region of interest" description="Disordered" evidence="16">
    <location>
        <begin position="1239"/>
        <end position="1259"/>
    </location>
</feature>
<evidence type="ECO:0000256" key="13">
    <source>
        <dbReference type="ARBA" id="ARBA00023224"/>
    </source>
</evidence>
<dbReference type="Proteomes" id="UP000472260">
    <property type="component" value="Unassembled WGS sequence"/>
</dbReference>
<reference evidence="21" key="2">
    <citation type="submission" date="2025-09" db="UniProtKB">
        <authorList>
            <consortium name="Ensembl"/>
        </authorList>
    </citation>
    <scope>IDENTIFICATION</scope>
</reference>
<dbReference type="InterPro" id="IPR001711">
    <property type="entry name" value="PLipase_C_Pinositol-sp_Y"/>
</dbReference>
<dbReference type="FunFam" id="3.20.20.190:FF:000108">
    <property type="match status" value="1"/>
</dbReference>
<dbReference type="SUPFAM" id="SSF51695">
    <property type="entry name" value="PLC-like phosphodiesterases"/>
    <property type="match status" value="1"/>
</dbReference>
<dbReference type="InterPro" id="IPR018247">
    <property type="entry name" value="EF_Hand_1_Ca_BS"/>
</dbReference>
<keyword evidence="10 15" id="KW-0442">Lipid degradation</keyword>
<dbReference type="PRINTS" id="PR00390">
    <property type="entry name" value="PHPHLIPASEC"/>
</dbReference>
<comment type="catalytic activity">
    <reaction evidence="14">
        <text>a 1,2-diacyl-sn-glycero-3-phospho-(1D-myo-inositol-4,5-bisphosphate) + H2O = 1D-myo-inositol 1,4,5-trisphosphate + a 1,2-diacyl-sn-glycerol + H(+)</text>
        <dbReference type="Rhea" id="RHEA:33179"/>
        <dbReference type="ChEBI" id="CHEBI:15377"/>
        <dbReference type="ChEBI" id="CHEBI:15378"/>
        <dbReference type="ChEBI" id="CHEBI:17815"/>
        <dbReference type="ChEBI" id="CHEBI:58456"/>
        <dbReference type="ChEBI" id="CHEBI:203600"/>
        <dbReference type="EC" id="3.1.4.11"/>
    </reaction>
    <physiologicalReaction direction="left-to-right" evidence="14">
        <dbReference type="Rhea" id="RHEA:33180"/>
    </physiologicalReaction>
</comment>
<keyword evidence="22" id="KW-1185">Reference proteome</keyword>
<dbReference type="PROSITE" id="PS50007">
    <property type="entry name" value="PIPLC_X_DOMAIN"/>
    <property type="match status" value="1"/>
</dbReference>
<evidence type="ECO:0000259" key="18">
    <source>
        <dbReference type="PROSITE" id="PS50004"/>
    </source>
</evidence>
<dbReference type="InterPro" id="IPR000008">
    <property type="entry name" value="C2_dom"/>
</dbReference>
<dbReference type="Ensembl" id="ENSSANT00000007791.1">
    <property type="protein sequence ID" value="ENSSANP00000007241.1"/>
    <property type="gene ID" value="ENSSANG00000004143.1"/>
</dbReference>
<feature type="domain" description="EF-hand" evidence="20">
    <location>
        <begin position="185"/>
        <end position="220"/>
    </location>
</feature>
<evidence type="ECO:0000313" key="22">
    <source>
        <dbReference type="Proteomes" id="UP000472260"/>
    </source>
</evidence>
<feature type="domain" description="C2" evidence="18">
    <location>
        <begin position="765"/>
        <end position="893"/>
    </location>
</feature>
<evidence type="ECO:0000256" key="10">
    <source>
        <dbReference type="ARBA" id="ARBA00022963"/>
    </source>
</evidence>
<feature type="compositionally biased region" description="Polar residues" evidence="16">
    <location>
        <begin position="1366"/>
        <end position="1378"/>
    </location>
</feature>
<dbReference type="InterPro" id="IPR000909">
    <property type="entry name" value="PLipase_C_PInositol-sp_X_dom"/>
</dbReference>
<dbReference type="SUPFAM" id="SSF47473">
    <property type="entry name" value="EF-hand"/>
    <property type="match status" value="1"/>
</dbReference>
<keyword evidence="6" id="KW-0479">Metal-binding</keyword>
<evidence type="ECO:0000256" key="2">
    <source>
        <dbReference type="ARBA" id="ARBA00004370"/>
    </source>
</evidence>
<dbReference type="PANTHER" id="PTHR10336">
    <property type="entry name" value="PHOSPHOINOSITIDE-SPECIFIC PHOSPHOLIPASE C FAMILY PROTEIN"/>
    <property type="match status" value="1"/>
</dbReference>
<keyword evidence="12" id="KW-0472">Membrane</keyword>
<proteinExistence type="predicted"/>
<dbReference type="FunFam" id="2.30.29.30:FF:000063">
    <property type="entry name" value="Phosphoinositide phospholipase C"/>
    <property type="match status" value="1"/>
</dbReference>
<comment type="subcellular location">
    <subcellularLocation>
        <location evidence="3">Cytoplasm</location>
    </subcellularLocation>
    <subcellularLocation>
        <location evidence="2">Membrane</location>
    </subcellularLocation>
</comment>